<accession>A0ACB8B4I9</accession>
<keyword evidence="2" id="KW-1185">Reference proteome</keyword>
<sequence>MTTIEIAGGTLVELSFFYSAMYWGFVLSTSLVGISLVQVYMYYMRHNNDRWQMKALVASLLFVELCLFTLDGFLTIHGCRILDPATSILMAETIYYYFVVNFGVPQALASIPISWVLETGLTVLVTSIVQIYFAINIYWIHKRTSTIPGGLLIPAVVFTLAFAAFVSGIVTTVLTAVQAINSFAEASFQIAVITEETFAAVADILSTSTLCYVLSRPRVGTTAASRLKSIFLFLVNRGILVTLIQIGMLVAYLSARTYLYWTPFHLCKSKLYTNTLRARLNSPNQEEEVPRTDEATRSLAPWGVPIINLTMKEEDRGVPSVSTAEVDAEKSVQQVADNSEMPDYPPSTLQTLSAGPS</sequence>
<gene>
    <name evidence="1" type="ORF">BV22DRAFT_1098083</name>
</gene>
<name>A0ACB8B4I9_9AGAM</name>
<proteinExistence type="predicted"/>
<dbReference type="EMBL" id="MU266579">
    <property type="protein sequence ID" value="KAH7920450.1"/>
    <property type="molecule type" value="Genomic_DNA"/>
</dbReference>
<reference evidence="1" key="1">
    <citation type="journal article" date="2021" name="New Phytol.">
        <title>Evolutionary innovations through gain and loss of genes in the ectomycorrhizal Boletales.</title>
        <authorList>
            <person name="Wu G."/>
            <person name="Miyauchi S."/>
            <person name="Morin E."/>
            <person name="Kuo A."/>
            <person name="Drula E."/>
            <person name="Varga T."/>
            <person name="Kohler A."/>
            <person name="Feng B."/>
            <person name="Cao Y."/>
            <person name="Lipzen A."/>
            <person name="Daum C."/>
            <person name="Hundley H."/>
            <person name="Pangilinan J."/>
            <person name="Johnson J."/>
            <person name="Barry K."/>
            <person name="LaButti K."/>
            <person name="Ng V."/>
            <person name="Ahrendt S."/>
            <person name="Min B."/>
            <person name="Choi I.G."/>
            <person name="Park H."/>
            <person name="Plett J.M."/>
            <person name="Magnuson J."/>
            <person name="Spatafora J.W."/>
            <person name="Nagy L.G."/>
            <person name="Henrissat B."/>
            <person name="Grigoriev I.V."/>
            <person name="Yang Z.L."/>
            <person name="Xu J."/>
            <person name="Martin F.M."/>
        </authorList>
    </citation>
    <scope>NUCLEOTIDE SEQUENCE</scope>
    <source>
        <strain evidence="1">KUC20120723A-06</strain>
    </source>
</reference>
<protein>
    <submittedName>
        <fullName evidence="1">Uncharacterized protein</fullName>
    </submittedName>
</protein>
<comment type="caution">
    <text evidence="1">The sequence shown here is derived from an EMBL/GenBank/DDBJ whole genome shotgun (WGS) entry which is preliminary data.</text>
</comment>
<dbReference type="Proteomes" id="UP000790709">
    <property type="component" value="Unassembled WGS sequence"/>
</dbReference>
<organism evidence="1 2">
    <name type="scientific">Leucogyrophana mollusca</name>
    <dbReference type="NCBI Taxonomy" id="85980"/>
    <lineage>
        <taxon>Eukaryota</taxon>
        <taxon>Fungi</taxon>
        <taxon>Dikarya</taxon>
        <taxon>Basidiomycota</taxon>
        <taxon>Agaricomycotina</taxon>
        <taxon>Agaricomycetes</taxon>
        <taxon>Agaricomycetidae</taxon>
        <taxon>Boletales</taxon>
        <taxon>Boletales incertae sedis</taxon>
        <taxon>Leucogyrophana</taxon>
    </lineage>
</organism>
<evidence type="ECO:0000313" key="1">
    <source>
        <dbReference type="EMBL" id="KAH7920450.1"/>
    </source>
</evidence>
<evidence type="ECO:0000313" key="2">
    <source>
        <dbReference type="Proteomes" id="UP000790709"/>
    </source>
</evidence>